<name>A0A413LWX2_9FIRM</name>
<dbReference type="Gene3D" id="3.90.1150.10">
    <property type="entry name" value="Aspartate Aminotransferase, domain 1"/>
    <property type="match status" value="1"/>
</dbReference>
<organism evidence="4 5">
    <name type="scientific">Hungatella hathewayi</name>
    <dbReference type="NCBI Taxonomy" id="154046"/>
    <lineage>
        <taxon>Bacteria</taxon>
        <taxon>Bacillati</taxon>
        <taxon>Bacillota</taxon>
        <taxon>Clostridia</taxon>
        <taxon>Lachnospirales</taxon>
        <taxon>Lachnospiraceae</taxon>
        <taxon>Hungatella</taxon>
    </lineage>
</organism>
<dbReference type="InterPro" id="IPR015421">
    <property type="entry name" value="PyrdxlP-dep_Trfase_major"/>
</dbReference>
<dbReference type="PANTHER" id="PTHR42885:SF1">
    <property type="entry name" value="THREONINE-PHOSPHATE DECARBOXYLASE"/>
    <property type="match status" value="1"/>
</dbReference>
<feature type="domain" description="Aminotransferase class I/classII large" evidence="3">
    <location>
        <begin position="19"/>
        <end position="355"/>
    </location>
</feature>
<dbReference type="Proteomes" id="UP001055091">
    <property type="component" value="Unassembled WGS sequence"/>
</dbReference>
<evidence type="ECO:0000256" key="1">
    <source>
        <dbReference type="ARBA" id="ARBA00001933"/>
    </source>
</evidence>
<evidence type="ECO:0000256" key="2">
    <source>
        <dbReference type="ARBA" id="ARBA00022898"/>
    </source>
</evidence>
<dbReference type="AlphaFoldDB" id="A0A413LWX2"/>
<dbReference type="PANTHER" id="PTHR42885">
    <property type="entry name" value="HISTIDINOL-PHOSPHATE AMINOTRANSFERASE-RELATED"/>
    <property type="match status" value="1"/>
</dbReference>
<dbReference type="Pfam" id="PF00155">
    <property type="entry name" value="Aminotran_1_2"/>
    <property type="match status" value="1"/>
</dbReference>
<dbReference type="CDD" id="cd00609">
    <property type="entry name" value="AAT_like"/>
    <property type="match status" value="1"/>
</dbReference>
<protein>
    <submittedName>
        <fullName evidence="4">Threonine-phosphate decarboxylase</fullName>
    </submittedName>
</protein>
<dbReference type="RefSeq" id="WP_118040008.1">
    <property type="nucleotide sequence ID" value="NZ_BQNJ01000002.1"/>
</dbReference>
<dbReference type="GeneID" id="93149264"/>
<comment type="cofactor">
    <cofactor evidence="1">
        <name>pyridoxal 5'-phosphate</name>
        <dbReference type="ChEBI" id="CHEBI:597326"/>
    </cofactor>
</comment>
<dbReference type="GO" id="GO:0003824">
    <property type="term" value="F:catalytic activity"/>
    <property type="evidence" value="ECO:0007669"/>
    <property type="project" value="UniProtKB-ARBA"/>
</dbReference>
<reference evidence="4" key="1">
    <citation type="submission" date="2022-01" db="EMBL/GenBank/DDBJ databases">
        <title>Novel bile acid biosynthetic pathways are enriched in the microbiome of centenarians.</title>
        <authorList>
            <person name="Sato Y."/>
            <person name="Atarashi K."/>
            <person name="Plichta R.D."/>
            <person name="Arai Y."/>
            <person name="Sasajima S."/>
            <person name="Kearney M.S."/>
            <person name="Suda W."/>
            <person name="Takeshita K."/>
            <person name="Sasaki T."/>
            <person name="Okamoto S."/>
            <person name="Skelly N.A."/>
            <person name="Okamura Y."/>
            <person name="Vlamakis H."/>
            <person name="Li Y."/>
            <person name="Tanoue T."/>
            <person name="Takei H."/>
            <person name="Nittono H."/>
            <person name="Narushima S."/>
            <person name="Irie J."/>
            <person name="Itoh H."/>
            <person name="Moriya K."/>
            <person name="Sugiura Y."/>
            <person name="Suematsu M."/>
            <person name="Moritoki N."/>
            <person name="Shibata S."/>
            <person name="Littman R.D."/>
            <person name="Fischbach A.M."/>
            <person name="Uwamino Y."/>
            <person name="Inoue T."/>
            <person name="Honda A."/>
            <person name="Hattori M."/>
            <person name="Murai T."/>
            <person name="Xavier J.R."/>
            <person name="Hirose N."/>
            <person name="Honda K."/>
        </authorList>
    </citation>
    <scope>NUCLEOTIDE SEQUENCE</scope>
    <source>
        <strain evidence="4">CE91-St55</strain>
    </source>
</reference>
<evidence type="ECO:0000313" key="5">
    <source>
        <dbReference type="Proteomes" id="UP001055091"/>
    </source>
</evidence>
<proteinExistence type="predicted"/>
<evidence type="ECO:0000259" key="3">
    <source>
        <dbReference type="Pfam" id="PF00155"/>
    </source>
</evidence>
<dbReference type="InterPro" id="IPR015424">
    <property type="entry name" value="PyrdxlP-dep_Trfase"/>
</dbReference>
<gene>
    <name evidence="4" type="primary">cobD</name>
    <name evidence="4" type="ORF">CE91St55_50180</name>
</gene>
<keyword evidence="2" id="KW-0663">Pyridoxal phosphate</keyword>
<dbReference type="InterPro" id="IPR015422">
    <property type="entry name" value="PyrdxlP-dep_Trfase_small"/>
</dbReference>
<dbReference type="Gene3D" id="3.40.640.10">
    <property type="entry name" value="Type I PLP-dependent aspartate aminotransferase-like (Major domain)"/>
    <property type="match status" value="1"/>
</dbReference>
<sequence length="374" mass="42595">MEYQHGGDIYTNQVELDYSANLNPLGLPEGVRTAYIRAADRCSVYPDSRCLALRSKLAAFHRIDRENVICGNGAAELIFLIVHARRPKRALLIAPSFLEYEQALKNGGCEISWFDLKEEEGFALSVPELTAYVKREAAAGQRPDMVFLCNPNNPTGLAVERAELLPFLEYCEECGIVCVLDECFVEFLDEPERFSVMEELRSGRFSRLFILKAFTKIYAMAGLRLGYGITLDRELLEAMDGSRQPWSVSGPAQAAGEAALLERAYVDRTRELVSRERSLLMGQMEELGFSVYPSRANYIFFRDQRSGKAGAPETRSLYDACLERGVLIRSCANYRGLDSRFYRICVKDRTDNETLYRVLREAMEERKQRWQNQS</sequence>
<dbReference type="SUPFAM" id="SSF53383">
    <property type="entry name" value="PLP-dependent transferases"/>
    <property type="match status" value="1"/>
</dbReference>
<dbReference type="EMBL" id="BQNJ01000002">
    <property type="protein sequence ID" value="GKH03037.1"/>
    <property type="molecule type" value="Genomic_DNA"/>
</dbReference>
<dbReference type="GO" id="GO:0030170">
    <property type="term" value="F:pyridoxal phosphate binding"/>
    <property type="evidence" value="ECO:0007669"/>
    <property type="project" value="InterPro"/>
</dbReference>
<accession>A0A413LWX2</accession>
<dbReference type="InterPro" id="IPR004839">
    <property type="entry name" value="Aminotransferase_I/II_large"/>
</dbReference>
<evidence type="ECO:0000313" key="4">
    <source>
        <dbReference type="EMBL" id="GKH03037.1"/>
    </source>
</evidence>
<comment type="caution">
    <text evidence="4">The sequence shown here is derived from an EMBL/GenBank/DDBJ whole genome shotgun (WGS) entry which is preliminary data.</text>
</comment>